<evidence type="ECO:0000256" key="5">
    <source>
        <dbReference type="ARBA" id="ARBA00023315"/>
    </source>
</evidence>
<feature type="domain" description="Phospholipid/glycerol acyltransferase" evidence="7">
    <location>
        <begin position="75"/>
        <end position="189"/>
    </location>
</feature>
<evidence type="ECO:0000313" key="9">
    <source>
        <dbReference type="Proteomes" id="UP000682802"/>
    </source>
</evidence>
<dbReference type="PANTHER" id="PTHR10434:SF64">
    <property type="entry name" value="1-ACYL-SN-GLYCEROL-3-PHOSPHATE ACYLTRANSFERASE-RELATED"/>
    <property type="match status" value="1"/>
</dbReference>
<dbReference type="SMART" id="SM00563">
    <property type="entry name" value="PlsC"/>
    <property type="match status" value="1"/>
</dbReference>
<sequence length="250" mass="28724">MTFILRLYLVYGVSVFSLGLILLYPLYIVIILSPNKRLLKFSYYLNKVWSTLTYILIFIPVRKEYRSELTKGQSYVFLANHSSFLDIPAVQVLVNQLVIFLGKESLTRIPLFGWMFKNIHICVDRGNAVKTEKMFRQSIDTLNNGFSIGVFPEGTQNRKPPVLQRFKDGAFIIAIRAQKPVVPVTLVTNWKIWPALGPTLHWHPLTLIQHEPISTEGMTLDDVKMLKEKVKNIIEGELISQLGKAYTKKQ</sequence>
<name>A0ABX8GS06_9BACT</name>
<proteinExistence type="predicted"/>
<dbReference type="SUPFAM" id="SSF69593">
    <property type="entry name" value="Glycerol-3-phosphate (1)-acyltransferase"/>
    <property type="match status" value="1"/>
</dbReference>
<keyword evidence="6" id="KW-1133">Transmembrane helix</keyword>
<keyword evidence="6" id="KW-0812">Transmembrane</keyword>
<reference evidence="8 9" key="1">
    <citation type="submission" date="2021-05" db="EMBL/GenBank/DDBJ databases">
        <title>Comparative genomic studies on the polysaccharide-degrading batcterial strains of the Flammeovirga genus.</title>
        <authorList>
            <person name="Zewei F."/>
            <person name="Zheng Z."/>
            <person name="Yu L."/>
            <person name="Ruyue G."/>
            <person name="Yanhong M."/>
            <person name="Yuanyuan C."/>
            <person name="Jingyan G."/>
            <person name="Wenjun H."/>
        </authorList>
    </citation>
    <scope>NUCLEOTIDE SEQUENCE [LARGE SCALE GENOMIC DNA]</scope>
    <source>
        <strain evidence="8 9">YS10</strain>
    </source>
</reference>
<keyword evidence="5 8" id="KW-0012">Acyltransferase</keyword>
<dbReference type="InterPro" id="IPR002123">
    <property type="entry name" value="Plipid/glycerol_acylTrfase"/>
</dbReference>
<keyword evidence="6" id="KW-0472">Membrane</keyword>
<evidence type="ECO:0000256" key="4">
    <source>
        <dbReference type="ARBA" id="ARBA00023098"/>
    </source>
</evidence>
<dbReference type="RefSeq" id="WP_144073376.1">
    <property type="nucleotide sequence ID" value="NZ_CP076128.1"/>
</dbReference>
<evidence type="ECO:0000256" key="3">
    <source>
        <dbReference type="ARBA" id="ARBA00022679"/>
    </source>
</evidence>
<accession>A0ABX8GS06</accession>
<organism evidence="8 9">
    <name type="scientific">Flammeovirga kamogawensis</name>
    <dbReference type="NCBI Taxonomy" id="373891"/>
    <lineage>
        <taxon>Bacteria</taxon>
        <taxon>Pseudomonadati</taxon>
        <taxon>Bacteroidota</taxon>
        <taxon>Cytophagia</taxon>
        <taxon>Cytophagales</taxon>
        <taxon>Flammeovirgaceae</taxon>
        <taxon>Flammeovirga</taxon>
    </lineage>
</organism>
<dbReference type="PANTHER" id="PTHR10434">
    <property type="entry name" value="1-ACYL-SN-GLYCEROL-3-PHOSPHATE ACYLTRANSFERASE"/>
    <property type="match status" value="1"/>
</dbReference>
<keyword evidence="9" id="KW-1185">Reference proteome</keyword>
<dbReference type="EMBL" id="CP076128">
    <property type="protein sequence ID" value="QWG05947.1"/>
    <property type="molecule type" value="Genomic_DNA"/>
</dbReference>
<keyword evidence="2" id="KW-0444">Lipid biosynthesis</keyword>
<evidence type="ECO:0000256" key="2">
    <source>
        <dbReference type="ARBA" id="ARBA00022516"/>
    </source>
</evidence>
<gene>
    <name evidence="8" type="ORF">KM029_11265</name>
</gene>
<keyword evidence="3" id="KW-0808">Transferase</keyword>
<protein>
    <submittedName>
        <fullName evidence="8">1-acyl-sn-glycerol-3-phosphate acyltransferase</fullName>
    </submittedName>
</protein>
<evidence type="ECO:0000256" key="6">
    <source>
        <dbReference type="SAM" id="Phobius"/>
    </source>
</evidence>
<dbReference type="CDD" id="cd07989">
    <property type="entry name" value="LPLAT_AGPAT-like"/>
    <property type="match status" value="1"/>
</dbReference>
<dbReference type="GO" id="GO:0016746">
    <property type="term" value="F:acyltransferase activity"/>
    <property type="evidence" value="ECO:0007669"/>
    <property type="project" value="UniProtKB-KW"/>
</dbReference>
<comment type="pathway">
    <text evidence="1">Lipid metabolism.</text>
</comment>
<evidence type="ECO:0000256" key="1">
    <source>
        <dbReference type="ARBA" id="ARBA00005189"/>
    </source>
</evidence>
<evidence type="ECO:0000259" key="7">
    <source>
        <dbReference type="SMART" id="SM00563"/>
    </source>
</evidence>
<keyword evidence="4" id="KW-0443">Lipid metabolism</keyword>
<dbReference type="Pfam" id="PF01553">
    <property type="entry name" value="Acyltransferase"/>
    <property type="match status" value="1"/>
</dbReference>
<evidence type="ECO:0000313" key="8">
    <source>
        <dbReference type="EMBL" id="QWG05947.1"/>
    </source>
</evidence>
<dbReference type="Proteomes" id="UP000682802">
    <property type="component" value="Chromosome 1"/>
</dbReference>
<feature type="transmembrane region" description="Helical" evidence="6">
    <location>
        <begin position="7"/>
        <end position="32"/>
    </location>
</feature>